<dbReference type="EMBL" id="JALNTZ010000001">
    <property type="protein sequence ID" value="KAJ3664512.1"/>
    <property type="molecule type" value="Genomic_DNA"/>
</dbReference>
<proteinExistence type="predicted"/>
<keyword evidence="3" id="KW-1185">Reference proteome</keyword>
<comment type="caution">
    <text evidence="2">The sequence shown here is derived from an EMBL/GenBank/DDBJ whole genome shotgun (WGS) entry which is preliminary data.</text>
</comment>
<evidence type="ECO:0000313" key="3">
    <source>
        <dbReference type="Proteomes" id="UP001168821"/>
    </source>
</evidence>
<accession>A0AA38J3L1</accession>
<gene>
    <name evidence="2" type="ORF">Zmor_000072</name>
</gene>
<sequence length="119" mass="13256">MRVTTALLFTIWVILAPVNSAREVRSDVVPLQIPKTDALAKNENSRTVRDCIITLLHIQRAPLLTTNCCLTRLCPKKNSTTLKAPMQGHRGVQRTLLELCKGPYFQLEKGCGVAEDANR</sequence>
<evidence type="ECO:0000256" key="1">
    <source>
        <dbReference type="SAM" id="SignalP"/>
    </source>
</evidence>
<dbReference type="Proteomes" id="UP001168821">
    <property type="component" value="Unassembled WGS sequence"/>
</dbReference>
<dbReference type="AlphaFoldDB" id="A0AA38J3L1"/>
<evidence type="ECO:0000313" key="2">
    <source>
        <dbReference type="EMBL" id="KAJ3664512.1"/>
    </source>
</evidence>
<reference evidence="2" key="1">
    <citation type="journal article" date="2023" name="G3 (Bethesda)">
        <title>Whole genome assemblies of Zophobas morio and Tenebrio molitor.</title>
        <authorList>
            <person name="Kaur S."/>
            <person name="Stinson S.A."/>
            <person name="diCenzo G.C."/>
        </authorList>
    </citation>
    <scope>NUCLEOTIDE SEQUENCE</scope>
    <source>
        <strain evidence="2">QUZm001</strain>
    </source>
</reference>
<feature type="chain" id="PRO_5041303651" evidence="1">
    <location>
        <begin position="22"/>
        <end position="119"/>
    </location>
</feature>
<name>A0AA38J3L1_9CUCU</name>
<keyword evidence="1" id="KW-0732">Signal</keyword>
<protein>
    <submittedName>
        <fullName evidence="2">Uncharacterized protein</fullName>
    </submittedName>
</protein>
<feature type="signal peptide" evidence="1">
    <location>
        <begin position="1"/>
        <end position="21"/>
    </location>
</feature>
<organism evidence="2 3">
    <name type="scientific">Zophobas morio</name>
    <dbReference type="NCBI Taxonomy" id="2755281"/>
    <lineage>
        <taxon>Eukaryota</taxon>
        <taxon>Metazoa</taxon>
        <taxon>Ecdysozoa</taxon>
        <taxon>Arthropoda</taxon>
        <taxon>Hexapoda</taxon>
        <taxon>Insecta</taxon>
        <taxon>Pterygota</taxon>
        <taxon>Neoptera</taxon>
        <taxon>Endopterygota</taxon>
        <taxon>Coleoptera</taxon>
        <taxon>Polyphaga</taxon>
        <taxon>Cucujiformia</taxon>
        <taxon>Tenebrionidae</taxon>
        <taxon>Zophobas</taxon>
    </lineage>
</organism>